<dbReference type="EMBL" id="VYWO01000001">
    <property type="protein sequence ID" value="KAA9301743.1"/>
    <property type="molecule type" value="Genomic_DNA"/>
</dbReference>
<sequence>MTEQWQGLPAERFAKYRRWINREEPGICGSYVTAVLVHDRVFEDTGRNLDKDLLLGASQELVDDNHLHKGTFIWNIYSGLDSLLGPQGYRVRLGLFPEVHVPELMQAGYGPFVLGTAGLLGSPYGNHWLLAYAYRYNDQGDLEFRCYDNHGKSQAILPAKYGFTYAYLEPLPEPLDSLEEEDQNNKGEADEAVRFHRNSYRQEALDQAEEAEGRTVFGKSLNDILDLFI</sequence>
<organism evidence="1 2">
    <name type="scientific">Aerococcus sanguinicola</name>
    <dbReference type="NCBI Taxonomy" id="119206"/>
    <lineage>
        <taxon>Bacteria</taxon>
        <taxon>Bacillati</taxon>
        <taxon>Bacillota</taxon>
        <taxon>Bacilli</taxon>
        <taxon>Lactobacillales</taxon>
        <taxon>Aerococcaceae</taxon>
        <taxon>Aerococcus</taxon>
    </lineage>
</organism>
<dbReference type="AlphaFoldDB" id="A0A5N1GL86"/>
<evidence type="ECO:0000313" key="2">
    <source>
        <dbReference type="Proteomes" id="UP000327148"/>
    </source>
</evidence>
<reference evidence="1 2" key="1">
    <citation type="submission" date="2019-09" db="EMBL/GenBank/DDBJ databases">
        <title>Draft genome sequence assemblies of isolates from the urinary tract.</title>
        <authorList>
            <person name="Mores C.R."/>
            <person name="Putonti C."/>
            <person name="Wolfe A.J."/>
        </authorList>
    </citation>
    <scope>NUCLEOTIDE SEQUENCE [LARGE SCALE GENOMIC DNA]</scope>
    <source>
        <strain evidence="1 2">UMB623</strain>
    </source>
</reference>
<accession>A0A5N1GL86</accession>
<protein>
    <submittedName>
        <fullName evidence="1">Dihydrolipoamide dehydrogenase</fullName>
    </submittedName>
</protein>
<name>A0A5N1GL86_9LACT</name>
<proteinExistence type="predicted"/>
<evidence type="ECO:0000313" key="1">
    <source>
        <dbReference type="EMBL" id="KAA9301743.1"/>
    </source>
</evidence>
<dbReference type="OrthoDB" id="2155895at2"/>
<dbReference type="Proteomes" id="UP000327148">
    <property type="component" value="Unassembled WGS sequence"/>
</dbReference>
<comment type="caution">
    <text evidence="1">The sequence shown here is derived from an EMBL/GenBank/DDBJ whole genome shotgun (WGS) entry which is preliminary data.</text>
</comment>
<dbReference type="RefSeq" id="WP_070430948.1">
    <property type="nucleotide sequence ID" value="NZ_VYWO01000001.1"/>
</dbReference>
<gene>
    <name evidence="1" type="ORF">F6I03_00615</name>
</gene>